<evidence type="ECO:0000259" key="1">
    <source>
        <dbReference type="PROSITE" id="PS50943"/>
    </source>
</evidence>
<name>A0ABV8HT66_9ACTN</name>
<organism evidence="2 3">
    <name type="scientific">Streptomyces polygonati</name>
    <dbReference type="NCBI Taxonomy" id="1617087"/>
    <lineage>
        <taxon>Bacteria</taxon>
        <taxon>Bacillati</taxon>
        <taxon>Actinomycetota</taxon>
        <taxon>Actinomycetes</taxon>
        <taxon>Kitasatosporales</taxon>
        <taxon>Streptomycetaceae</taxon>
        <taxon>Streptomyces</taxon>
    </lineage>
</organism>
<comment type="caution">
    <text evidence="2">The sequence shown here is derived from an EMBL/GenBank/DDBJ whole genome shotgun (WGS) entry which is preliminary data.</text>
</comment>
<accession>A0ABV8HT66</accession>
<sequence>MTSPTLRLVQTGAEMQVGPAAAGRVIGSHLRRLREQQGLKLADVAPLVGISVATLSRLERGKHPPKEQNVMRLLDFYGVQRPADLEAIRQLLVQAEKKEWWHQFNDVLPGWMQRLVATEATSTEIRTYHCQYIPGLLQTPDYARAVVSMAFAKPAESARQIQRKVEVRLQRQQILNQADPPRYFALLDEGILRRPVGTIPVFRGQLRNLYSLEENSDQVSIRVIPFTAAISGMSPAPALTYLKFAQGDTQELIYLEQHPTGGRYLSAPQEIEEYRRALLDLASAAADRESSMRMLVEAINDLEDR</sequence>
<dbReference type="RefSeq" id="WP_386434569.1">
    <property type="nucleotide sequence ID" value="NZ_JBHSBB010000021.1"/>
</dbReference>
<dbReference type="Pfam" id="PF19054">
    <property type="entry name" value="DUF5753"/>
    <property type="match status" value="1"/>
</dbReference>
<feature type="domain" description="HTH cro/C1-type" evidence="1">
    <location>
        <begin position="30"/>
        <end position="85"/>
    </location>
</feature>
<reference evidence="3" key="1">
    <citation type="journal article" date="2019" name="Int. J. Syst. Evol. Microbiol.">
        <title>The Global Catalogue of Microorganisms (GCM) 10K type strain sequencing project: providing services to taxonomists for standard genome sequencing and annotation.</title>
        <authorList>
            <consortium name="The Broad Institute Genomics Platform"/>
            <consortium name="The Broad Institute Genome Sequencing Center for Infectious Disease"/>
            <person name="Wu L."/>
            <person name="Ma J."/>
        </authorList>
    </citation>
    <scope>NUCLEOTIDE SEQUENCE [LARGE SCALE GENOMIC DNA]</scope>
    <source>
        <strain evidence="3">CGMCC 4.7237</strain>
    </source>
</reference>
<dbReference type="InterPro" id="IPR001387">
    <property type="entry name" value="Cro/C1-type_HTH"/>
</dbReference>
<dbReference type="SMART" id="SM00530">
    <property type="entry name" value="HTH_XRE"/>
    <property type="match status" value="1"/>
</dbReference>
<evidence type="ECO:0000313" key="2">
    <source>
        <dbReference type="EMBL" id="MFC4035135.1"/>
    </source>
</evidence>
<keyword evidence="3" id="KW-1185">Reference proteome</keyword>
<dbReference type="CDD" id="cd00093">
    <property type="entry name" value="HTH_XRE"/>
    <property type="match status" value="1"/>
</dbReference>
<dbReference type="PROSITE" id="PS50943">
    <property type="entry name" value="HTH_CROC1"/>
    <property type="match status" value="1"/>
</dbReference>
<gene>
    <name evidence="2" type="ORF">ACFO3J_27225</name>
</gene>
<dbReference type="EMBL" id="JBHSBB010000021">
    <property type="protein sequence ID" value="MFC4035135.1"/>
    <property type="molecule type" value="Genomic_DNA"/>
</dbReference>
<dbReference type="InterPro" id="IPR043917">
    <property type="entry name" value="DUF5753"/>
</dbReference>
<proteinExistence type="predicted"/>
<dbReference type="InterPro" id="IPR010982">
    <property type="entry name" value="Lambda_DNA-bd_dom_sf"/>
</dbReference>
<dbReference type="Gene3D" id="1.10.260.40">
    <property type="entry name" value="lambda repressor-like DNA-binding domains"/>
    <property type="match status" value="1"/>
</dbReference>
<dbReference type="Pfam" id="PF13560">
    <property type="entry name" value="HTH_31"/>
    <property type="match status" value="1"/>
</dbReference>
<dbReference type="SUPFAM" id="SSF47413">
    <property type="entry name" value="lambda repressor-like DNA-binding domains"/>
    <property type="match status" value="1"/>
</dbReference>
<protein>
    <submittedName>
        <fullName evidence="2">Helix-turn-helix transcriptional regulator</fullName>
    </submittedName>
</protein>
<dbReference type="Proteomes" id="UP001595765">
    <property type="component" value="Unassembled WGS sequence"/>
</dbReference>
<evidence type="ECO:0000313" key="3">
    <source>
        <dbReference type="Proteomes" id="UP001595765"/>
    </source>
</evidence>